<sequence>MPFSKTRPLRGYWFPHTVSNPRYINSDNTRYYLNAGFDVPDLRTFFPNCDNVLSHTVTIDTISGCEVRPVRYIVFFKHCTPQTLSSTNPSLAKLHPALQLTGSVVVFRCSKVEGRRKLVNMHSNDNVYARHAVHKMLQEFDA</sequence>
<comment type="caution">
    <text evidence="1">The sequence shown here is derived from an EMBL/GenBank/DDBJ whole genome shotgun (WGS) entry which is preliminary data.</text>
</comment>
<dbReference type="Proteomes" id="UP000186601">
    <property type="component" value="Unassembled WGS sequence"/>
</dbReference>
<accession>A0A2R6NRR8</accession>
<name>A0A2R6NRR8_9APHY</name>
<dbReference type="EMBL" id="MLYV02000884">
    <property type="protein sequence ID" value="PSR75526.1"/>
    <property type="molecule type" value="Genomic_DNA"/>
</dbReference>
<proteinExistence type="predicted"/>
<reference evidence="1 2" key="1">
    <citation type="submission" date="2018-02" db="EMBL/GenBank/DDBJ databases">
        <title>Genome sequence of the basidiomycete white-rot fungus Phlebia centrifuga.</title>
        <authorList>
            <person name="Granchi Z."/>
            <person name="Peng M."/>
            <person name="de Vries R.P."/>
            <person name="Hilden K."/>
            <person name="Makela M.R."/>
            <person name="Grigoriev I."/>
            <person name="Riley R."/>
        </authorList>
    </citation>
    <scope>NUCLEOTIDE SEQUENCE [LARGE SCALE GENOMIC DNA]</scope>
    <source>
        <strain evidence="1 2">FBCC195</strain>
    </source>
</reference>
<dbReference type="AlphaFoldDB" id="A0A2R6NRR8"/>
<keyword evidence="2" id="KW-1185">Reference proteome</keyword>
<evidence type="ECO:0000313" key="2">
    <source>
        <dbReference type="Proteomes" id="UP000186601"/>
    </source>
</evidence>
<evidence type="ECO:0000313" key="1">
    <source>
        <dbReference type="EMBL" id="PSR75526.1"/>
    </source>
</evidence>
<gene>
    <name evidence="1" type="ORF">PHLCEN_2v9091</name>
</gene>
<organism evidence="1 2">
    <name type="scientific">Hermanssonia centrifuga</name>
    <dbReference type="NCBI Taxonomy" id="98765"/>
    <lineage>
        <taxon>Eukaryota</taxon>
        <taxon>Fungi</taxon>
        <taxon>Dikarya</taxon>
        <taxon>Basidiomycota</taxon>
        <taxon>Agaricomycotina</taxon>
        <taxon>Agaricomycetes</taxon>
        <taxon>Polyporales</taxon>
        <taxon>Meruliaceae</taxon>
        <taxon>Hermanssonia</taxon>
    </lineage>
</organism>
<protein>
    <submittedName>
        <fullName evidence="1">Uncharacterized protein</fullName>
    </submittedName>
</protein>